<feature type="compositionally biased region" description="Pro residues" evidence="1">
    <location>
        <begin position="1"/>
        <end position="16"/>
    </location>
</feature>
<dbReference type="EMBL" id="KV417284">
    <property type="protein sequence ID" value="KZO96505.1"/>
    <property type="molecule type" value="Genomic_DNA"/>
</dbReference>
<sequence>MAAPRPPHPRPTPPPQVFTNHAPQHGKPEPPPPPDQLIRQRRAVMRGYDKQGRAVVGPDLDMEGRGRLVGRQSWNTSYPTCDDVGNNVLACYPTQGLTLVESDWTKFVWNLRQPQFIGAGTVDVYLFHADSNEMALSFLGQQNAAGQLGVQVDDTWWGDRGDTFDGSNVTFPYYFVVVPGGTTLTGGESRLATFLAIQTATPATLVSASSASVASVAAQASLASVSLTSVAAASSSLASLSSESIESIISFSSALTTLSELSVASPAAFSSLSAESTASAASLSSLVSISQSSVFSSESTQTASRTANSTFPPGSTQTGDLQGASGENGNTPAWAIAVPVVLGVLALIFLCALLYFAARYFRWRRAALARRGSMGSQSPMMENIGDPASKPPKPPSPALGGGGAEVPAAVAAAVGAAALSRDTSTATTHPHGEPVQPATGVHNPHVPLAAASDPSRSGSGASPFSGVDAEIMARAFREALHKPVFPAPVEEGSSGPHSSESVPQVGADSASASKDEHGTDENGGGFARVGQIVQEEGGRVGRVGEQSVRVQGPPSGEG</sequence>
<dbReference type="Proteomes" id="UP000076738">
    <property type="component" value="Unassembled WGS sequence"/>
</dbReference>
<feature type="region of interest" description="Disordered" evidence="1">
    <location>
        <begin position="486"/>
        <end position="558"/>
    </location>
</feature>
<evidence type="ECO:0000313" key="4">
    <source>
        <dbReference type="Proteomes" id="UP000076738"/>
    </source>
</evidence>
<keyword evidence="4" id="KW-1185">Reference proteome</keyword>
<organism evidence="3 4">
    <name type="scientific">Calocera viscosa (strain TUFC12733)</name>
    <dbReference type="NCBI Taxonomy" id="1330018"/>
    <lineage>
        <taxon>Eukaryota</taxon>
        <taxon>Fungi</taxon>
        <taxon>Dikarya</taxon>
        <taxon>Basidiomycota</taxon>
        <taxon>Agaricomycotina</taxon>
        <taxon>Dacrymycetes</taxon>
        <taxon>Dacrymycetales</taxon>
        <taxon>Dacrymycetaceae</taxon>
        <taxon>Calocera</taxon>
    </lineage>
</organism>
<feature type="region of interest" description="Disordered" evidence="1">
    <location>
        <begin position="371"/>
        <end position="404"/>
    </location>
</feature>
<feature type="region of interest" description="Disordered" evidence="1">
    <location>
        <begin position="420"/>
        <end position="464"/>
    </location>
</feature>
<feature type="transmembrane region" description="Helical" evidence="2">
    <location>
        <begin position="334"/>
        <end position="358"/>
    </location>
</feature>
<dbReference type="AlphaFoldDB" id="A0A167MAC2"/>
<keyword evidence="2" id="KW-1133">Transmembrane helix</keyword>
<feature type="compositionally biased region" description="Low complexity" evidence="1">
    <location>
        <begin position="488"/>
        <end position="503"/>
    </location>
</feature>
<proteinExistence type="predicted"/>
<accession>A0A167MAC2</accession>
<reference evidence="3 4" key="1">
    <citation type="journal article" date="2016" name="Mol. Biol. Evol.">
        <title>Comparative Genomics of Early-Diverging Mushroom-Forming Fungi Provides Insights into the Origins of Lignocellulose Decay Capabilities.</title>
        <authorList>
            <person name="Nagy L.G."/>
            <person name="Riley R."/>
            <person name="Tritt A."/>
            <person name="Adam C."/>
            <person name="Daum C."/>
            <person name="Floudas D."/>
            <person name="Sun H."/>
            <person name="Yadav J.S."/>
            <person name="Pangilinan J."/>
            <person name="Larsson K.H."/>
            <person name="Matsuura K."/>
            <person name="Barry K."/>
            <person name="Labutti K."/>
            <person name="Kuo R."/>
            <person name="Ohm R.A."/>
            <person name="Bhattacharya S.S."/>
            <person name="Shirouzu T."/>
            <person name="Yoshinaga Y."/>
            <person name="Martin F.M."/>
            <person name="Grigoriev I.V."/>
            <person name="Hibbett D.S."/>
        </authorList>
    </citation>
    <scope>NUCLEOTIDE SEQUENCE [LARGE SCALE GENOMIC DNA]</scope>
    <source>
        <strain evidence="3 4">TUFC12733</strain>
    </source>
</reference>
<evidence type="ECO:0000313" key="3">
    <source>
        <dbReference type="EMBL" id="KZO96505.1"/>
    </source>
</evidence>
<keyword evidence="2" id="KW-0812">Transmembrane</keyword>
<feature type="compositionally biased region" description="Low complexity" evidence="1">
    <location>
        <begin position="543"/>
        <end position="552"/>
    </location>
</feature>
<dbReference type="STRING" id="1330018.A0A167MAC2"/>
<name>A0A167MAC2_CALVF</name>
<feature type="region of interest" description="Disordered" evidence="1">
    <location>
        <begin position="1"/>
        <end position="36"/>
    </location>
</feature>
<gene>
    <name evidence="3" type="ORF">CALVIDRAFT_563980</name>
</gene>
<feature type="region of interest" description="Disordered" evidence="1">
    <location>
        <begin position="303"/>
        <end position="326"/>
    </location>
</feature>
<protein>
    <submittedName>
        <fullName evidence="3">Uncharacterized protein</fullName>
    </submittedName>
</protein>
<evidence type="ECO:0000256" key="1">
    <source>
        <dbReference type="SAM" id="MobiDB-lite"/>
    </source>
</evidence>
<evidence type="ECO:0000256" key="2">
    <source>
        <dbReference type="SAM" id="Phobius"/>
    </source>
</evidence>
<keyword evidence="2" id="KW-0472">Membrane</keyword>
<feature type="compositionally biased region" description="Polar residues" evidence="1">
    <location>
        <begin position="305"/>
        <end position="326"/>
    </location>
</feature>
<dbReference type="OrthoDB" id="2278929at2759"/>